<dbReference type="InterPro" id="IPR013810">
    <property type="entry name" value="Ribosomal_uS5_N"/>
</dbReference>
<dbReference type="Gene3D" id="3.30.230.10">
    <property type="match status" value="1"/>
</dbReference>
<evidence type="ECO:0000256" key="8">
    <source>
        <dbReference type="SAM" id="MobiDB-lite"/>
    </source>
</evidence>
<dbReference type="SUPFAM" id="SSF54211">
    <property type="entry name" value="Ribosomal protein S5 domain 2-like"/>
    <property type="match status" value="1"/>
</dbReference>
<evidence type="ECO:0000256" key="6">
    <source>
        <dbReference type="PROSITE-ProRule" id="PRU00268"/>
    </source>
</evidence>
<reference evidence="10 11" key="1">
    <citation type="journal article" date="2016" name="Nat. Commun.">
        <title>Thousands of microbial genomes shed light on interconnected biogeochemical processes in an aquifer system.</title>
        <authorList>
            <person name="Anantharaman K."/>
            <person name="Brown C.T."/>
            <person name="Hug L.A."/>
            <person name="Sharon I."/>
            <person name="Castelle C.J."/>
            <person name="Probst A.J."/>
            <person name="Thomas B.C."/>
            <person name="Singh A."/>
            <person name="Wilkins M.J."/>
            <person name="Karaoz U."/>
            <person name="Brodie E.L."/>
            <person name="Williams K.H."/>
            <person name="Hubbard S.S."/>
            <person name="Banfield J.F."/>
        </authorList>
    </citation>
    <scope>NUCLEOTIDE SEQUENCE [LARGE SCALE GENOMIC DNA]</scope>
</reference>
<dbReference type="InterPro" id="IPR014721">
    <property type="entry name" value="Ribsml_uS5_D2-typ_fold_subgr"/>
</dbReference>
<dbReference type="AlphaFoldDB" id="A0A1G2HJV4"/>
<accession>A0A1G2HJV4</accession>
<feature type="compositionally biased region" description="Basic and acidic residues" evidence="8">
    <location>
        <begin position="198"/>
        <end position="212"/>
    </location>
</feature>
<dbReference type="InterPro" id="IPR000851">
    <property type="entry name" value="Ribosomal_uS5"/>
</dbReference>
<evidence type="ECO:0000256" key="1">
    <source>
        <dbReference type="ARBA" id="ARBA00008945"/>
    </source>
</evidence>
<dbReference type="InterPro" id="IPR005324">
    <property type="entry name" value="Ribosomal_uS5_C"/>
</dbReference>
<dbReference type="Pfam" id="PF00333">
    <property type="entry name" value="Ribosomal_S5"/>
    <property type="match status" value="1"/>
</dbReference>
<feature type="region of interest" description="Disordered" evidence="8">
    <location>
        <begin position="1"/>
        <end position="24"/>
    </location>
</feature>
<sequence>MAQQIKQKKFPDRNQGRSPRQDQEYDQKVLDIARVARVVAGGRRFSFRASIALGDKKGKVGIGVGKGADVSLAINKAVRQAKKALIKVPMTDAGTLPYEIKGKQTGSVVLLKPSRRGRGIIAGGSVRVICGLAGYKDITTKILSRSTNKLNIALATINALKQVKDLSSMKSNSRRPELKSGEDKKIEVKDKQKKAKIKPKEEKQKINSKEIK</sequence>
<organism evidence="10 11">
    <name type="scientific">Candidatus Spechtbacteria bacterium RIFCSPLOWO2_12_FULL_38_22</name>
    <dbReference type="NCBI Taxonomy" id="1802165"/>
    <lineage>
        <taxon>Bacteria</taxon>
        <taxon>Candidatus Spechtiibacteriota</taxon>
    </lineage>
</organism>
<keyword evidence="3 6" id="KW-0687">Ribonucleoprotein</keyword>
<dbReference type="SUPFAM" id="SSF54768">
    <property type="entry name" value="dsRNA-binding domain-like"/>
    <property type="match status" value="1"/>
</dbReference>
<feature type="region of interest" description="Disordered" evidence="8">
    <location>
        <begin position="167"/>
        <end position="212"/>
    </location>
</feature>
<evidence type="ECO:0000256" key="4">
    <source>
        <dbReference type="ARBA" id="ARBA00035255"/>
    </source>
</evidence>
<keyword evidence="2 6" id="KW-0689">Ribosomal protein</keyword>
<evidence type="ECO:0000256" key="5">
    <source>
        <dbReference type="ARBA" id="ARBA00035519"/>
    </source>
</evidence>
<dbReference type="Gene3D" id="3.30.160.20">
    <property type="match status" value="1"/>
</dbReference>
<dbReference type="GO" id="GO:0003735">
    <property type="term" value="F:structural constituent of ribosome"/>
    <property type="evidence" value="ECO:0007669"/>
    <property type="project" value="UniProtKB-UniRule"/>
</dbReference>
<dbReference type="Proteomes" id="UP000176770">
    <property type="component" value="Unassembled WGS sequence"/>
</dbReference>
<evidence type="ECO:0000313" key="10">
    <source>
        <dbReference type="EMBL" id="OGZ62178.1"/>
    </source>
</evidence>
<protein>
    <recommendedName>
        <fullName evidence="4">Small ribosomal subunit protein uS5</fullName>
    </recommendedName>
    <alternativeName>
        <fullName evidence="5">30S ribosomal protein S5</fullName>
    </alternativeName>
</protein>
<dbReference type="InterPro" id="IPR020568">
    <property type="entry name" value="Ribosomal_Su5_D2-typ_SF"/>
</dbReference>
<dbReference type="FunFam" id="3.30.230.10:FF:000002">
    <property type="entry name" value="30S ribosomal protein S5"/>
    <property type="match status" value="1"/>
</dbReference>
<dbReference type="PANTHER" id="PTHR48277">
    <property type="entry name" value="MITOCHONDRIAL RIBOSOMAL PROTEIN S5"/>
    <property type="match status" value="1"/>
</dbReference>
<proteinExistence type="inferred from homology"/>
<evidence type="ECO:0000256" key="3">
    <source>
        <dbReference type="ARBA" id="ARBA00023274"/>
    </source>
</evidence>
<dbReference type="InterPro" id="IPR018192">
    <property type="entry name" value="Ribosomal_uS5_N_CS"/>
</dbReference>
<feature type="compositionally biased region" description="Basic and acidic residues" evidence="8">
    <location>
        <begin position="174"/>
        <end position="190"/>
    </location>
</feature>
<evidence type="ECO:0000259" key="9">
    <source>
        <dbReference type="PROSITE" id="PS50881"/>
    </source>
</evidence>
<dbReference type="Pfam" id="PF03719">
    <property type="entry name" value="Ribosomal_S5_C"/>
    <property type="match status" value="1"/>
</dbReference>
<feature type="compositionally biased region" description="Basic and acidic residues" evidence="8">
    <location>
        <begin position="9"/>
        <end position="24"/>
    </location>
</feature>
<dbReference type="GO" id="GO:1990904">
    <property type="term" value="C:ribonucleoprotein complex"/>
    <property type="evidence" value="ECO:0007669"/>
    <property type="project" value="UniProtKB-UniRule"/>
</dbReference>
<dbReference type="EMBL" id="MHOK01000006">
    <property type="protein sequence ID" value="OGZ62178.1"/>
    <property type="molecule type" value="Genomic_DNA"/>
</dbReference>
<dbReference type="PROSITE" id="PS50881">
    <property type="entry name" value="S5_DSRBD"/>
    <property type="match status" value="1"/>
</dbReference>
<gene>
    <name evidence="10" type="ORF">A3F94_01190</name>
</gene>
<dbReference type="STRING" id="1802165.A3F94_01190"/>
<comment type="similarity">
    <text evidence="1 7">Belongs to the universal ribosomal protein uS5 family.</text>
</comment>
<dbReference type="GO" id="GO:0005737">
    <property type="term" value="C:cytoplasm"/>
    <property type="evidence" value="ECO:0007669"/>
    <property type="project" value="UniProtKB-ARBA"/>
</dbReference>
<dbReference type="GO" id="GO:0006412">
    <property type="term" value="P:translation"/>
    <property type="evidence" value="ECO:0007669"/>
    <property type="project" value="InterPro"/>
</dbReference>
<name>A0A1G2HJV4_9BACT</name>
<dbReference type="PROSITE" id="PS00585">
    <property type="entry name" value="RIBOSOMAL_S5"/>
    <property type="match status" value="1"/>
</dbReference>
<evidence type="ECO:0000256" key="7">
    <source>
        <dbReference type="RuleBase" id="RU003823"/>
    </source>
</evidence>
<evidence type="ECO:0000313" key="11">
    <source>
        <dbReference type="Proteomes" id="UP000176770"/>
    </source>
</evidence>
<feature type="domain" description="S5 DRBM" evidence="9">
    <location>
        <begin position="25"/>
        <end position="88"/>
    </location>
</feature>
<evidence type="ECO:0000256" key="2">
    <source>
        <dbReference type="ARBA" id="ARBA00022980"/>
    </source>
</evidence>
<dbReference type="PANTHER" id="PTHR48277:SF1">
    <property type="entry name" value="MITOCHONDRIAL RIBOSOMAL PROTEIN S5"/>
    <property type="match status" value="1"/>
</dbReference>
<dbReference type="GO" id="GO:0003723">
    <property type="term" value="F:RNA binding"/>
    <property type="evidence" value="ECO:0007669"/>
    <property type="project" value="InterPro"/>
</dbReference>
<dbReference type="GO" id="GO:0005840">
    <property type="term" value="C:ribosome"/>
    <property type="evidence" value="ECO:0007669"/>
    <property type="project" value="UniProtKB-KW"/>
</dbReference>
<comment type="caution">
    <text evidence="10">The sequence shown here is derived from an EMBL/GenBank/DDBJ whole genome shotgun (WGS) entry which is preliminary data.</text>
</comment>